<dbReference type="InParanoid" id="A0A0C3EGS0"/>
<evidence type="ECO:0008006" key="3">
    <source>
        <dbReference type="Google" id="ProtNLM"/>
    </source>
</evidence>
<reference evidence="2" key="2">
    <citation type="submission" date="2015-01" db="EMBL/GenBank/DDBJ databases">
        <title>Evolutionary Origins and Diversification of the Mycorrhizal Mutualists.</title>
        <authorList>
            <consortium name="DOE Joint Genome Institute"/>
            <consortium name="Mycorrhizal Genomics Consortium"/>
            <person name="Kohler A."/>
            <person name="Kuo A."/>
            <person name="Nagy L.G."/>
            <person name="Floudas D."/>
            <person name="Copeland A."/>
            <person name="Barry K.W."/>
            <person name="Cichocki N."/>
            <person name="Veneault-Fourrey C."/>
            <person name="LaButti K."/>
            <person name="Lindquist E.A."/>
            <person name="Lipzen A."/>
            <person name="Lundell T."/>
            <person name="Morin E."/>
            <person name="Murat C."/>
            <person name="Riley R."/>
            <person name="Ohm R."/>
            <person name="Sun H."/>
            <person name="Tunlid A."/>
            <person name="Henrissat B."/>
            <person name="Grigoriev I.V."/>
            <person name="Hibbett D.S."/>
            <person name="Martin F."/>
        </authorList>
    </citation>
    <scope>NUCLEOTIDE SEQUENCE [LARGE SCALE GENOMIC DNA]</scope>
    <source>
        <strain evidence="2">Foug A</strain>
    </source>
</reference>
<evidence type="ECO:0000313" key="2">
    <source>
        <dbReference type="Proteomes" id="UP000053989"/>
    </source>
</evidence>
<sequence length="412" mass="47196">MGCKQTPLPFEIIVYILESYVDTNSRLDGDYMVIPFTSQSKFIQDCRFVRNCSLVSTHWNAASRDVLSRLRTIVGKCSNAQAYLNLLDVQSTRSYPIRHLVFYMGERPTKERDKLGHLAAQLLYKCTSLHFLEVDSGGMSLRRVLSPPASFGNTKPTFAFLRQLSIRFHPLEDVAGFLQHCPNLEAFYLTGSTYMPAPENLGEKATAVFPQSSPPPLFRLNELHIFDSDFTAEECRWLLMSSHHTLSTLHLFHVWDLSSLASVLALTSAVKHLYLRPLRTSRFQGVKDNYLPILSSLKGLRTLRLDGLEGFWTTVFVAIADTGELEVLDVELRMEIVKPLVQVLSHPKWQRGLRTLVVRHRRCMDLTWRLSRERVEDARKQLEEVCAERDVGLRWITLHQSSILFTGHRMSS</sequence>
<dbReference type="HOGENOM" id="CLU_667577_0_0_1"/>
<dbReference type="Proteomes" id="UP000053989">
    <property type="component" value="Unassembled WGS sequence"/>
</dbReference>
<organism evidence="1 2">
    <name type="scientific">Scleroderma citrinum Foug A</name>
    <dbReference type="NCBI Taxonomy" id="1036808"/>
    <lineage>
        <taxon>Eukaryota</taxon>
        <taxon>Fungi</taxon>
        <taxon>Dikarya</taxon>
        <taxon>Basidiomycota</taxon>
        <taxon>Agaricomycotina</taxon>
        <taxon>Agaricomycetes</taxon>
        <taxon>Agaricomycetidae</taxon>
        <taxon>Boletales</taxon>
        <taxon>Sclerodermatineae</taxon>
        <taxon>Sclerodermataceae</taxon>
        <taxon>Scleroderma</taxon>
    </lineage>
</organism>
<keyword evidence="2" id="KW-1185">Reference proteome</keyword>
<dbReference type="EMBL" id="KN822014">
    <property type="protein sequence ID" value="KIM67106.1"/>
    <property type="molecule type" value="Genomic_DNA"/>
</dbReference>
<dbReference type="SUPFAM" id="SSF52047">
    <property type="entry name" value="RNI-like"/>
    <property type="match status" value="1"/>
</dbReference>
<accession>A0A0C3EGS0</accession>
<dbReference type="Gene3D" id="3.80.10.10">
    <property type="entry name" value="Ribonuclease Inhibitor"/>
    <property type="match status" value="1"/>
</dbReference>
<proteinExistence type="predicted"/>
<name>A0A0C3EGS0_9AGAM</name>
<reference evidence="1 2" key="1">
    <citation type="submission" date="2014-04" db="EMBL/GenBank/DDBJ databases">
        <authorList>
            <consortium name="DOE Joint Genome Institute"/>
            <person name="Kuo A."/>
            <person name="Kohler A."/>
            <person name="Nagy L.G."/>
            <person name="Floudas D."/>
            <person name="Copeland A."/>
            <person name="Barry K.W."/>
            <person name="Cichocki N."/>
            <person name="Veneault-Fourrey C."/>
            <person name="LaButti K."/>
            <person name="Lindquist E.A."/>
            <person name="Lipzen A."/>
            <person name="Lundell T."/>
            <person name="Morin E."/>
            <person name="Murat C."/>
            <person name="Sun H."/>
            <person name="Tunlid A."/>
            <person name="Henrissat B."/>
            <person name="Grigoriev I.V."/>
            <person name="Hibbett D.S."/>
            <person name="Martin F."/>
            <person name="Nordberg H.P."/>
            <person name="Cantor M.N."/>
            <person name="Hua S.X."/>
        </authorList>
    </citation>
    <scope>NUCLEOTIDE SEQUENCE [LARGE SCALE GENOMIC DNA]</scope>
    <source>
        <strain evidence="1 2">Foug A</strain>
    </source>
</reference>
<evidence type="ECO:0000313" key="1">
    <source>
        <dbReference type="EMBL" id="KIM67106.1"/>
    </source>
</evidence>
<dbReference type="AlphaFoldDB" id="A0A0C3EGS0"/>
<dbReference type="InterPro" id="IPR032675">
    <property type="entry name" value="LRR_dom_sf"/>
</dbReference>
<protein>
    <recommendedName>
        <fullName evidence="3">F-box domain-containing protein</fullName>
    </recommendedName>
</protein>
<gene>
    <name evidence="1" type="ORF">SCLCIDRAFT_21414</name>
</gene>